<dbReference type="InterPro" id="IPR037140">
    <property type="entry name" value="VHL_beta_dom_sf"/>
</dbReference>
<dbReference type="InterPro" id="IPR024053">
    <property type="entry name" value="VHL_beta_dom"/>
</dbReference>
<evidence type="ECO:0000256" key="1">
    <source>
        <dbReference type="SAM" id="MobiDB-lite"/>
    </source>
</evidence>
<feature type="region of interest" description="Disordered" evidence="1">
    <location>
        <begin position="83"/>
        <end position="114"/>
    </location>
</feature>
<protein>
    <recommendedName>
        <fullName evidence="6">von Hippel-Lindau disease tumour suppressor beta domain-containing protein</fullName>
    </recommendedName>
</protein>
<feature type="compositionally biased region" description="Basic and acidic residues" evidence="1">
    <location>
        <begin position="89"/>
        <end position="103"/>
    </location>
</feature>
<dbReference type="Proteomes" id="UP001295423">
    <property type="component" value="Unassembled WGS sequence"/>
</dbReference>
<feature type="domain" description="PUB" evidence="3">
    <location>
        <begin position="351"/>
        <end position="417"/>
    </location>
</feature>
<dbReference type="InterPro" id="IPR036339">
    <property type="entry name" value="PUB-like_dom_sf"/>
</dbReference>
<sequence length="463" mass="52795">MTDSSSINHLLQKPNKGAMLEHLEVLWQSWLNRMIVALLVIAFFDYRNRPHIENDDRNVIFPPDPVAVSQTEEKRSRSLLLDQAEEDVKETVEVTKSPDHPEENSLSESTKGQLEEASIAELEKDNETNQQEGILGDDTAVNHSAVVEPEKIAGAKRNQPPTIKATSNEHPGMASFNYWLDIESSLFRIYTLGRGDDVEVVPPYVPHSYRGTVPIFLHITNMTRIPLNVFWIDYQGRSIPKGNLLPERNWSQTTWIDHPWIFEHAETREVVLYYIPYRVIPTSHGTNTVSDDGTGQHKFSLVPPKDRNGPFWVAVRDDIMPFPGSENFHSPLPAISWTLQHMSRLMSPEDSSIATLQLYLKNIVENPKSIKYRQIRIRSKKFAAIWQSPMKGLLLAVGFVEREAYAELGSADELPRERVQELALLSYMLKKWCDDELQRFNLQQPDGADGFGRQGFGRAGQIN</sequence>
<comment type="caution">
    <text evidence="4">The sequence shown here is derived from an EMBL/GenBank/DDBJ whole genome shotgun (WGS) entry which is preliminary data.</text>
</comment>
<dbReference type="InterPro" id="IPR036208">
    <property type="entry name" value="VHL_sf"/>
</dbReference>
<feature type="domain" description="von Hippel-Lindau disease tumour suppressor beta" evidence="2">
    <location>
        <begin position="223"/>
        <end position="271"/>
    </location>
</feature>
<dbReference type="AlphaFoldDB" id="A0AAD2FU89"/>
<dbReference type="EMBL" id="CAKOGP040001825">
    <property type="protein sequence ID" value="CAJ1953487.1"/>
    <property type="molecule type" value="Genomic_DNA"/>
</dbReference>
<dbReference type="Gene3D" id="2.60.40.780">
    <property type="entry name" value="von Hippel-Lindau disease tumour suppressor, beta domain"/>
    <property type="match status" value="1"/>
</dbReference>
<accession>A0AAD2FU89</accession>
<organism evidence="4 5">
    <name type="scientific">Cylindrotheca closterium</name>
    <dbReference type="NCBI Taxonomy" id="2856"/>
    <lineage>
        <taxon>Eukaryota</taxon>
        <taxon>Sar</taxon>
        <taxon>Stramenopiles</taxon>
        <taxon>Ochrophyta</taxon>
        <taxon>Bacillariophyta</taxon>
        <taxon>Bacillariophyceae</taxon>
        <taxon>Bacillariophycidae</taxon>
        <taxon>Bacillariales</taxon>
        <taxon>Bacillariaceae</taxon>
        <taxon>Cylindrotheca</taxon>
    </lineage>
</organism>
<dbReference type="SUPFAM" id="SSF143503">
    <property type="entry name" value="PUG domain-like"/>
    <property type="match status" value="1"/>
</dbReference>
<dbReference type="InterPro" id="IPR018997">
    <property type="entry name" value="PUB_domain"/>
</dbReference>
<name>A0AAD2FU89_9STRA</name>
<dbReference type="Pfam" id="PF09409">
    <property type="entry name" value="PUB"/>
    <property type="match status" value="1"/>
</dbReference>
<keyword evidence="5" id="KW-1185">Reference proteome</keyword>
<dbReference type="Gene3D" id="1.20.58.2190">
    <property type="match status" value="1"/>
</dbReference>
<dbReference type="Pfam" id="PF01847">
    <property type="entry name" value="VHL"/>
    <property type="match status" value="1"/>
</dbReference>
<reference evidence="4" key="1">
    <citation type="submission" date="2023-08" db="EMBL/GenBank/DDBJ databases">
        <authorList>
            <person name="Audoor S."/>
            <person name="Bilcke G."/>
        </authorList>
    </citation>
    <scope>NUCLEOTIDE SEQUENCE</scope>
</reference>
<evidence type="ECO:0000259" key="2">
    <source>
        <dbReference type="Pfam" id="PF01847"/>
    </source>
</evidence>
<evidence type="ECO:0008006" key="6">
    <source>
        <dbReference type="Google" id="ProtNLM"/>
    </source>
</evidence>
<dbReference type="CDD" id="cd09212">
    <property type="entry name" value="PUB"/>
    <property type="match status" value="1"/>
</dbReference>
<evidence type="ECO:0000313" key="4">
    <source>
        <dbReference type="EMBL" id="CAJ1953487.1"/>
    </source>
</evidence>
<proteinExistence type="predicted"/>
<evidence type="ECO:0000313" key="5">
    <source>
        <dbReference type="Proteomes" id="UP001295423"/>
    </source>
</evidence>
<dbReference type="SUPFAM" id="SSF49468">
    <property type="entry name" value="VHL"/>
    <property type="match status" value="1"/>
</dbReference>
<gene>
    <name evidence="4" type="ORF">CYCCA115_LOCUS14087</name>
</gene>
<evidence type="ECO:0000259" key="3">
    <source>
        <dbReference type="Pfam" id="PF09409"/>
    </source>
</evidence>